<name>A0A1A8QVW0_9TELE</name>
<dbReference type="Pfam" id="PF23188">
    <property type="entry name" value="THU_Piezo1"/>
    <property type="match status" value="1"/>
</dbReference>
<feature type="region of interest" description="Disordered" evidence="6">
    <location>
        <begin position="167"/>
        <end position="212"/>
    </location>
</feature>
<dbReference type="Pfam" id="PF24874">
    <property type="entry name" value="Piezo_THU9_anchor"/>
    <property type="match status" value="1"/>
</dbReference>
<feature type="domain" description="Piezo non-specific cation channel cap" evidence="8">
    <location>
        <begin position="337"/>
        <end position="593"/>
    </location>
</feature>
<feature type="compositionally biased region" description="Polar residues" evidence="6">
    <location>
        <begin position="100"/>
        <end position="111"/>
    </location>
</feature>
<evidence type="ECO:0000256" key="6">
    <source>
        <dbReference type="SAM" id="MobiDB-lite"/>
    </source>
</evidence>
<feature type="compositionally biased region" description="Polar residues" evidence="6">
    <location>
        <begin position="142"/>
        <end position="151"/>
    </location>
</feature>
<organism evidence="11">
    <name type="scientific">Nothobranchius rachovii</name>
    <name type="common">bluefin notho</name>
    <dbReference type="NCBI Taxonomy" id="451742"/>
    <lineage>
        <taxon>Eukaryota</taxon>
        <taxon>Metazoa</taxon>
        <taxon>Chordata</taxon>
        <taxon>Craniata</taxon>
        <taxon>Vertebrata</taxon>
        <taxon>Euteleostomi</taxon>
        <taxon>Actinopterygii</taxon>
        <taxon>Neopterygii</taxon>
        <taxon>Teleostei</taxon>
        <taxon>Neoteleostei</taxon>
        <taxon>Acanthomorphata</taxon>
        <taxon>Ovalentaria</taxon>
        <taxon>Atherinomorphae</taxon>
        <taxon>Cyprinodontiformes</taxon>
        <taxon>Nothobranchiidae</taxon>
        <taxon>Nothobranchius</taxon>
    </lineage>
</organism>
<keyword evidence="4 7" id="KW-1133">Transmembrane helix</keyword>
<keyword evidence="3 7" id="KW-0812">Transmembrane</keyword>
<feature type="domain" description="Piezo transmembrane helical unit" evidence="9">
    <location>
        <begin position="1"/>
        <end position="68"/>
    </location>
</feature>
<protein>
    <submittedName>
        <fullName evidence="11">Piezo-type mechanosensitive ion channel component 1</fullName>
    </submittedName>
</protein>
<evidence type="ECO:0000256" key="7">
    <source>
        <dbReference type="SAM" id="Phobius"/>
    </source>
</evidence>
<comment type="subcellular location">
    <subcellularLocation>
        <location evidence="1">Membrane</location>
        <topology evidence="1">Multi-pass membrane protein</topology>
    </subcellularLocation>
</comment>
<comment type="similarity">
    <text evidence="2">Belongs to the PIEZO (TC 1.A.75) family.</text>
</comment>
<feature type="compositionally biased region" description="Basic and acidic residues" evidence="6">
    <location>
        <begin position="87"/>
        <end position="97"/>
    </location>
</feature>
<dbReference type="InterPro" id="IPR056770">
    <property type="entry name" value="Piezo_THU9_anchor"/>
</dbReference>
<sequence length="635" mass="71734">MVVLKYIFQFGFFPWNSVYETTLNKEKPFFPPRIFGLEKADNYLKYDLLQLLALFFHRSLLMQYGLWDHKDQNSSNEQGDSTIEGEESSRNMGKDGVRAMTSSKTQDNIDQNRIVKGPVDHFEPRTSSTALSNEPFEPDPATTGSQDQQQILSGETTGDFVTEEQRDCEPLIKGGSETHSTIRIRKKTKETKQHTKEPEAETADPSPEPVKKKHKVAYQIRCGYPTRILGNFLTKKYNHLNLFLFQGFRLVPFLVELRAVMDWVWTDTTLSLSDWMCVEDIYANIFIIKCSRETEKNYPQPKGQKKKKIVKYGMGGLIIFFLICIIWFPLLFISLSIKPFTDAEFDQLTKTFGDNAVAMQFITLYNCEDIVTAMIEGSSGSVWRISPPSRQELIKELLESPADLTLRLSWNFQRDLGKGGTVEHTFGKHSINLEPGNPVRANLASLLVGNLTEPVLVPGIFPNYIRAPNGAEAKPVSQLYKDYEDDYLDITLSLMNDSSSCSSGSQEWWNIAIAGCDPSACDVLPMVIFNDKVSPPSLGFLAGYGIMGLYVSVVLVIGKFVRGFFSEISHSIMFEELPCVDRILKLCMDIFLFSCLCLEEQMRYGFHTASGQTANDCSLCAESHQMSAHTRAPND</sequence>
<proteinExistence type="inferred from homology"/>
<dbReference type="PANTHER" id="PTHR47049:SF5">
    <property type="entry name" value="PIEZO-TYPE MECHANOSENSITIVE ION CHANNEL COMPONENT"/>
    <property type="match status" value="1"/>
</dbReference>
<dbReference type="EMBL" id="HAEH01013584">
    <property type="protein sequence ID" value="SBR97766.1"/>
    <property type="molecule type" value="Transcribed_RNA"/>
</dbReference>
<dbReference type="Pfam" id="PF12166">
    <property type="entry name" value="Piezo_cap"/>
    <property type="match status" value="1"/>
</dbReference>
<dbReference type="InterPro" id="IPR027272">
    <property type="entry name" value="Piezo"/>
</dbReference>
<feature type="transmembrane region" description="Helical" evidence="7">
    <location>
        <begin position="312"/>
        <end position="335"/>
    </location>
</feature>
<dbReference type="InterPro" id="IPR056768">
    <property type="entry name" value="THU_Piezo"/>
</dbReference>
<keyword evidence="5 7" id="KW-0472">Membrane</keyword>
<feature type="domain" description="Piezo THU9 and anchor" evidence="10">
    <location>
        <begin position="217"/>
        <end position="334"/>
    </location>
</feature>
<evidence type="ECO:0000259" key="8">
    <source>
        <dbReference type="Pfam" id="PF12166"/>
    </source>
</evidence>
<dbReference type="AlphaFoldDB" id="A0A1A8QVW0"/>
<evidence type="ECO:0000259" key="10">
    <source>
        <dbReference type="Pfam" id="PF24874"/>
    </source>
</evidence>
<evidence type="ECO:0000256" key="5">
    <source>
        <dbReference type="ARBA" id="ARBA00023136"/>
    </source>
</evidence>
<dbReference type="GO" id="GO:0016020">
    <property type="term" value="C:membrane"/>
    <property type="evidence" value="ECO:0007669"/>
    <property type="project" value="UniProtKB-SubCell"/>
</dbReference>
<accession>A0A1A8QVW0</accession>
<reference evidence="11" key="1">
    <citation type="submission" date="2016-05" db="EMBL/GenBank/DDBJ databases">
        <authorList>
            <person name="Lavstsen T."/>
            <person name="Jespersen J.S."/>
        </authorList>
    </citation>
    <scope>NUCLEOTIDE SEQUENCE</scope>
    <source>
        <tissue evidence="11">Brain</tissue>
    </source>
</reference>
<feature type="compositionally biased region" description="Basic and acidic residues" evidence="6">
    <location>
        <begin position="190"/>
        <end position="199"/>
    </location>
</feature>
<dbReference type="PANTHER" id="PTHR47049">
    <property type="entry name" value="PIEZO-TYPE MECHANOSENSITIVE ION CHANNEL HOMOLOG"/>
    <property type="match status" value="1"/>
</dbReference>
<evidence type="ECO:0000256" key="2">
    <source>
        <dbReference type="ARBA" id="ARBA00007821"/>
    </source>
</evidence>
<evidence type="ECO:0000256" key="1">
    <source>
        <dbReference type="ARBA" id="ARBA00004141"/>
    </source>
</evidence>
<dbReference type="GO" id="GO:0008381">
    <property type="term" value="F:mechanosensitive monoatomic ion channel activity"/>
    <property type="evidence" value="ECO:0007669"/>
    <property type="project" value="InterPro"/>
</dbReference>
<feature type="transmembrane region" description="Helical" evidence="7">
    <location>
        <begin position="538"/>
        <end position="561"/>
    </location>
</feature>
<evidence type="ECO:0000256" key="3">
    <source>
        <dbReference type="ARBA" id="ARBA00022692"/>
    </source>
</evidence>
<evidence type="ECO:0000256" key="4">
    <source>
        <dbReference type="ARBA" id="ARBA00022989"/>
    </source>
</evidence>
<dbReference type="InterPro" id="IPR031334">
    <property type="entry name" value="Piezo_cap_dom"/>
</dbReference>
<evidence type="ECO:0000259" key="9">
    <source>
        <dbReference type="Pfam" id="PF23188"/>
    </source>
</evidence>
<gene>
    <name evidence="11" type="primary">PIEZO1</name>
</gene>
<reference evidence="11" key="2">
    <citation type="submission" date="2016-06" db="EMBL/GenBank/DDBJ databases">
        <title>The genome of a short-lived fish provides insights into sex chromosome evolution and the genetic control of aging.</title>
        <authorList>
            <person name="Reichwald K."/>
            <person name="Felder M."/>
            <person name="Petzold A."/>
            <person name="Koch P."/>
            <person name="Groth M."/>
            <person name="Platzer M."/>
        </authorList>
    </citation>
    <scope>NUCLEOTIDE SEQUENCE</scope>
    <source>
        <tissue evidence="11">Brain</tissue>
    </source>
</reference>
<feature type="region of interest" description="Disordered" evidence="6">
    <location>
        <begin position="71"/>
        <end position="151"/>
    </location>
</feature>
<evidence type="ECO:0000313" key="11">
    <source>
        <dbReference type="EMBL" id="SBR97766.1"/>
    </source>
</evidence>